<proteinExistence type="inferred from homology"/>
<dbReference type="GO" id="GO:0005739">
    <property type="term" value="C:mitochondrion"/>
    <property type="evidence" value="ECO:0007669"/>
    <property type="project" value="TreeGrafter"/>
</dbReference>
<sequence length="219" mass="24246">MARWLELTGHPVEDTRRLRAIHVSGTDGKGNVCAFFSGFLKALGQRSGHPLKIGLYNSPHMKSIRERIRINDEPISETAFTERFFQVWDSLPNEFTPLLDIPRYLHLLALTSLHHFLEENVDVAILGTHLGGEYDAMNIVSGPLVTAVASVGLDHVRLLGPALEDIAWHKAGIFRSGTPAFSALQNKRVSEVLRRRANEVDVSLTLVGHDSAAQTDGHE</sequence>
<evidence type="ECO:0008006" key="7">
    <source>
        <dbReference type="Google" id="ProtNLM"/>
    </source>
</evidence>
<dbReference type="AlphaFoldDB" id="A0A4S8WMH8"/>
<dbReference type="InterPro" id="IPR036565">
    <property type="entry name" value="Mur-like_cat_sf"/>
</dbReference>
<name>A0A4S8WMH8_AURPU</name>
<reference evidence="5 6" key="1">
    <citation type="submission" date="2018-10" db="EMBL/GenBank/DDBJ databases">
        <title>Fifty Aureobasidium pullulans genomes reveal a recombining polyextremotolerant generalist.</title>
        <authorList>
            <person name="Gostincar C."/>
            <person name="Turk M."/>
            <person name="Zajc J."/>
            <person name="Gunde-Cimerman N."/>
        </authorList>
    </citation>
    <scope>NUCLEOTIDE SEQUENCE [LARGE SCALE GENOMIC DNA]</scope>
    <source>
        <strain evidence="5 6">EXF-11013</strain>
    </source>
</reference>
<evidence type="ECO:0000313" key="5">
    <source>
        <dbReference type="EMBL" id="THW25975.1"/>
    </source>
</evidence>
<dbReference type="Proteomes" id="UP000310687">
    <property type="component" value="Unassembled WGS sequence"/>
</dbReference>
<comment type="caution">
    <text evidence="5">The sequence shown here is derived from an EMBL/GenBank/DDBJ whole genome shotgun (WGS) entry which is preliminary data.</text>
</comment>
<dbReference type="GO" id="GO:0004326">
    <property type="term" value="F:tetrahydrofolylpolyglutamate synthase activity"/>
    <property type="evidence" value="ECO:0007669"/>
    <property type="project" value="InterPro"/>
</dbReference>
<organism evidence="5 6">
    <name type="scientific">Aureobasidium pullulans</name>
    <name type="common">Black yeast</name>
    <name type="synonym">Pullularia pullulans</name>
    <dbReference type="NCBI Taxonomy" id="5580"/>
    <lineage>
        <taxon>Eukaryota</taxon>
        <taxon>Fungi</taxon>
        <taxon>Dikarya</taxon>
        <taxon>Ascomycota</taxon>
        <taxon>Pezizomycotina</taxon>
        <taxon>Dothideomycetes</taxon>
        <taxon>Dothideomycetidae</taxon>
        <taxon>Dothideales</taxon>
        <taxon>Saccotheciaceae</taxon>
        <taxon>Aureobasidium</taxon>
    </lineage>
</organism>
<evidence type="ECO:0000256" key="2">
    <source>
        <dbReference type="ARBA" id="ARBA00022598"/>
    </source>
</evidence>
<keyword evidence="2" id="KW-0436">Ligase</keyword>
<dbReference type="SUPFAM" id="SSF53623">
    <property type="entry name" value="MurD-like peptide ligases, catalytic domain"/>
    <property type="match status" value="1"/>
</dbReference>
<keyword evidence="3" id="KW-0547">Nucleotide-binding</keyword>
<evidence type="ECO:0000256" key="3">
    <source>
        <dbReference type="ARBA" id="ARBA00022741"/>
    </source>
</evidence>
<comment type="similarity">
    <text evidence="1">Belongs to the folylpolyglutamate synthase family.</text>
</comment>
<dbReference type="PANTHER" id="PTHR11136:SF5">
    <property type="entry name" value="FOLYLPOLYGLUTAMATE SYNTHASE, MITOCHONDRIAL"/>
    <property type="match status" value="1"/>
</dbReference>
<dbReference type="Gene3D" id="3.40.1190.10">
    <property type="entry name" value="Mur-like, catalytic domain"/>
    <property type="match status" value="1"/>
</dbReference>
<dbReference type="GO" id="GO:0005829">
    <property type="term" value="C:cytosol"/>
    <property type="evidence" value="ECO:0007669"/>
    <property type="project" value="TreeGrafter"/>
</dbReference>
<protein>
    <recommendedName>
        <fullName evidence="7">Folylpolyglutamate synthase</fullName>
    </recommendedName>
</protein>
<dbReference type="PANTHER" id="PTHR11136">
    <property type="entry name" value="FOLYLPOLYGLUTAMATE SYNTHASE-RELATED"/>
    <property type="match status" value="1"/>
</dbReference>
<evidence type="ECO:0000313" key="6">
    <source>
        <dbReference type="Proteomes" id="UP000310687"/>
    </source>
</evidence>
<dbReference type="NCBIfam" id="TIGR01499">
    <property type="entry name" value="folC"/>
    <property type="match status" value="1"/>
</dbReference>
<accession>A0A4S8WMH8</accession>
<gene>
    <name evidence="5" type="ORF">D6D22_10817</name>
</gene>
<keyword evidence="4" id="KW-0067">ATP-binding</keyword>
<dbReference type="InterPro" id="IPR001645">
    <property type="entry name" value="Folylpolyglutamate_synth"/>
</dbReference>
<evidence type="ECO:0000256" key="4">
    <source>
        <dbReference type="ARBA" id="ARBA00022840"/>
    </source>
</evidence>
<dbReference type="GO" id="GO:0005524">
    <property type="term" value="F:ATP binding"/>
    <property type="evidence" value="ECO:0007669"/>
    <property type="project" value="UniProtKB-KW"/>
</dbReference>
<evidence type="ECO:0000256" key="1">
    <source>
        <dbReference type="ARBA" id="ARBA00008276"/>
    </source>
</evidence>
<dbReference type="EMBL" id="QZAL01000492">
    <property type="protein sequence ID" value="THW25975.1"/>
    <property type="molecule type" value="Genomic_DNA"/>
</dbReference>